<dbReference type="InterPro" id="IPR045650">
    <property type="entry name" value="DUF6399"/>
</dbReference>
<sequence>MEDALKGLAVTVVQSSSDYGTGIANYVKNHLGAHHSPDVFHIQYEVVKASSTALASKTKSAQKALESASAAVNRCIDQQVAYESKGSQPGRKPQYDRKIQNALKKEAEALHALEVAILHQKRMQEANRSISENYHPVNLETGELMETQQVTNLLNQAFNEIATVANEAQLSAFSTKKIIKARKAVVDMLVTIAFFRSTILSKIEALSLAPAVEKALLEQLIPALYIRRVSQKAKTAENRRRLQARSDQMLAQLNGCDSPFSALSKDEISVIEHVAQECAGLFQRSSSCVEGRNGQLSLRHHGLHRLSNRKLSALTVVHNYFIKRRDETTPAERFFGAKPNDLFSFLLDKVDIPGRPAKKRFKPEVKKPLIAVG</sequence>
<gene>
    <name evidence="1" type="ORF">DSCO28_08380</name>
</gene>
<proteinExistence type="predicted"/>
<dbReference type="EMBL" id="AP021876">
    <property type="protein sequence ID" value="BBO80272.1"/>
    <property type="molecule type" value="Genomic_DNA"/>
</dbReference>
<reference evidence="1 2" key="1">
    <citation type="submission" date="2019-11" db="EMBL/GenBank/DDBJ databases">
        <title>Comparative genomics of hydrocarbon-degrading Desulfosarcina strains.</title>
        <authorList>
            <person name="Watanabe M."/>
            <person name="Kojima H."/>
            <person name="Fukui M."/>
        </authorList>
    </citation>
    <scope>NUCLEOTIDE SEQUENCE [LARGE SCALE GENOMIC DNA]</scope>
    <source>
        <strain evidence="1 2">28bB2T</strain>
    </source>
</reference>
<evidence type="ECO:0000313" key="1">
    <source>
        <dbReference type="EMBL" id="BBO80272.1"/>
    </source>
</evidence>
<dbReference type="KEGG" id="dov:DSCO28_08380"/>
<dbReference type="Proteomes" id="UP000425960">
    <property type="component" value="Chromosome"/>
</dbReference>
<protein>
    <submittedName>
        <fullName evidence="1">Uncharacterized protein</fullName>
    </submittedName>
</protein>
<dbReference type="Pfam" id="PF19936">
    <property type="entry name" value="DUF6399"/>
    <property type="match status" value="1"/>
</dbReference>
<dbReference type="AlphaFoldDB" id="A0A5K7ZE24"/>
<organism evidence="1 2">
    <name type="scientific">Desulfosarcina ovata subsp. sediminis</name>
    <dbReference type="NCBI Taxonomy" id="885957"/>
    <lineage>
        <taxon>Bacteria</taxon>
        <taxon>Pseudomonadati</taxon>
        <taxon>Thermodesulfobacteriota</taxon>
        <taxon>Desulfobacteria</taxon>
        <taxon>Desulfobacterales</taxon>
        <taxon>Desulfosarcinaceae</taxon>
        <taxon>Desulfosarcina</taxon>
    </lineage>
</organism>
<evidence type="ECO:0000313" key="2">
    <source>
        <dbReference type="Proteomes" id="UP000425960"/>
    </source>
</evidence>
<name>A0A5K7ZE24_9BACT</name>
<dbReference type="RefSeq" id="WP_155321284.1">
    <property type="nucleotide sequence ID" value="NZ_AP021876.1"/>
</dbReference>
<accession>A0A5K7ZE24</accession>